<evidence type="ECO:0000313" key="10">
    <source>
        <dbReference type="EMBL" id="OCF35698.1"/>
    </source>
</evidence>
<dbReference type="AlphaFoldDB" id="A0A1B9GXE2"/>
<dbReference type="OrthoDB" id="5965864at2759"/>
<keyword evidence="5" id="KW-0029">Amino-acid transport</keyword>
<dbReference type="GO" id="GO:0006865">
    <property type="term" value="P:amino acid transport"/>
    <property type="evidence" value="ECO:0007669"/>
    <property type="project" value="UniProtKB-KW"/>
</dbReference>
<evidence type="ECO:0000313" key="11">
    <source>
        <dbReference type="Proteomes" id="UP000092666"/>
    </source>
</evidence>
<dbReference type="EMBL" id="KI669498">
    <property type="protein sequence ID" value="OCF35698.1"/>
    <property type="molecule type" value="Genomic_DNA"/>
</dbReference>
<proteinExistence type="inferred from homology"/>
<keyword evidence="3" id="KW-0813">Transport</keyword>
<feature type="transmembrane region" description="Helical" evidence="8">
    <location>
        <begin position="159"/>
        <end position="180"/>
    </location>
</feature>
<sequence length="502" mass="54309">MADSCLGFKFILLANEDPTDKLYRSSTTTTKHAQKRLFAAFMIFGLLNNVLYVIILSAALDLVPSTTPKGIVALFNILPALLTKVVWPLVSNGKIRYTRRVGFCTCVSWLGIMTIAFSKSLTPRLLGISMASLSSGLGELTFLQLTTTLPTKSTSKTALGAWSSGTGFAGIAGAGIWWLLRGLGVKGGLGLSSVLPLFFPLTYKFLLPSFSSLGPDPSDSSRGLYQPLATDAARPSILITPPSQDPVPRSNDDVDDEDDTAAIRARAKRTGSSGSSHLRLSTAEKLTLLRPLVLRYMVPLAAVYVEEYVINSGVAPTLVFPLPTSGIWSMLFKSPRDYYPFWSLTYQTFVFLSRSSLSLSIPPIPLRFLPLPSIIQFFVLSALYIQAKHFIFSSPAYTPPSPPPSSGVDRTIGMVFLLICIEGLCGGLGYVNTFYHVAREGEDENDGPGEEGKGAMEREFRIGAVGAADSTGILFASLISMPLEIALCNAQIEQGRTMCRDL</sequence>
<feature type="transmembrane region" description="Helical" evidence="8">
    <location>
        <begin position="187"/>
        <end position="206"/>
    </location>
</feature>
<evidence type="ECO:0000256" key="4">
    <source>
        <dbReference type="ARBA" id="ARBA00022692"/>
    </source>
</evidence>
<reference evidence="10 11" key="1">
    <citation type="submission" date="2013-07" db="EMBL/GenBank/DDBJ databases">
        <title>The Genome Sequence of Cryptococcus heveanensis BCC8398.</title>
        <authorList>
            <consortium name="The Broad Institute Genome Sequencing Platform"/>
            <person name="Cuomo C."/>
            <person name="Litvintseva A."/>
            <person name="Chen Y."/>
            <person name="Heitman J."/>
            <person name="Sun S."/>
            <person name="Springer D."/>
            <person name="Dromer F."/>
            <person name="Young S.K."/>
            <person name="Zeng Q."/>
            <person name="Gargeya S."/>
            <person name="Fitzgerald M."/>
            <person name="Abouelleil A."/>
            <person name="Alvarado L."/>
            <person name="Berlin A.M."/>
            <person name="Chapman S.B."/>
            <person name="Dewar J."/>
            <person name="Goldberg J."/>
            <person name="Griggs A."/>
            <person name="Gujja S."/>
            <person name="Hansen M."/>
            <person name="Howarth C."/>
            <person name="Imamovic A."/>
            <person name="Larimer J."/>
            <person name="McCowan C."/>
            <person name="Murphy C."/>
            <person name="Pearson M."/>
            <person name="Priest M."/>
            <person name="Roberts A."/>
            <person name="Saif S."/>
            <person name="Shea T."/>
            <person name="Sykes S."/>
            <person name="Wortman J."/>
            <person name="Nusbaum C."/>
            <person name="Birren B."/>
        </authorList>
    </citation>
    <scope>NUCLEOTIDE SEQUENCE [LARGE SCALE GENOMIC DNA]</scope>
    <source>
        <strain evidence="10 11">BCC8398</strain>
    </source>
</reference>
<evidence type="ECO:0000256" key="3">
    <source>
        <dbReference type="ARBA" id="ARBA00022448"/>
    </source>
</evidence>
<keyword evidence="8" id="KW-0926">Vacuole</keyword>
<feature type="region of interest" description="Disordered" evidence="9">
    <location>
        <begin position="237"/>
        <end position="258"/>
    </location>
</feature>
<name>A0A1B9GXE2_9TREE</name>
<dbReference type="Proteomes" id="UP000092666">
    <property type="component" value="Unassembled WGS sequence"/>
</dbReference>
<accession>A0A1B9GXE2</accession>
<feature type="transmembrane region" description="Helical" evidence="8">
    <location>
        <begin position="37"/>
        <end position="59"/>
    </location>
</feature>
<gene>
    <name evidence="10" type="ORF">I316_02753</name>
</gene>
<protein>
    <recommendedName>
        <fullName evidence="8">Protein BTN</fullName>
    </recommendedName>
</protein>
<evidence type="ECO:0000256" key="7">
    <source>
        <dbReference type="ARBA" id="ARBA00023136"/>
    </source>
</evidence>
<dbReference type="PANTHER" id="PTHR10981">
    <property type="entry name" value="BATTENIN"/>
    <property type="match status" value="1"/>
</dbReference>
<keyword evidence="4 8" id="KW-0812">Transmembrane</keyword>
<comment type="similarity">
    <text evidence="2 8">Belongs to the battenin family.</text>
</comment>
<keyword evidence="11" id="KW-1185">Reference proteome</keyword>
<evidence type="ECO:0000256" key="9">
    <source>
        <dbReference type="SAM" id="MobiDB-lite"/>
    </source>
</evidence>
<reference evidence="11" key="2">
    <citation type="submission" date="2013-12" db="EMBL/GenBank/DDBJ databases">
        <title>Evolution of pathogenesis and genome organization in the Tremellales.</title>
        <authorList>
            <person name="Cuomo C."/>
            <person name="Litvintseva A."/>
            <person name="Heitman J."/>
            <person name="Chen Y."/>
            <person name="Sun S."/>
            <person name="Springer D."/>
            <person name="Dromer F."/>
            <person name="Young S."/>
            <person name="Zeng Q."/>
            <person name="Chapman S."/>
            <person name="Gujja S."/>
            <person name="Saif S."/>
            <person name="Birren B."/>
        </authorList>
    </citation>
    <scope>NUCLEOTIDE SEQUENCE [LARGE SCALE GENOMIC DNA]</scope>
    <source>
        <strain evidence="11">BCC8398</strain>
    </source>
</reference>
<dbReference type="GO" id="GO:0012505">
    <property type="term" value="C:endomembrane system"/>
    <property type="evidence" value="ECO:0007669"/>
    <property type="project" value="UniProtKB-SubCell"/>
</dbReference>
<feature type="transmembrane region" description="Helical" evidence="8">
    <location>
        <begin position="71"/>
        <end position="90"/>
    </location>
</feature>
<keyword evidence="7 8" id="KW-0472">Membrane</keyword>
<keyword evidence="6 8" id="KW-1133">Transmembrane helix</keyword>
<evidence type="ECO:0000256" key="1">
    <source>
        <dbReference type="ARBA" id="ARBA00004127"/>
    </source>
</evidence>
<dbReference type="GO" id="GO:0051453">
    <property type="term" value="P:regulation of intracellular pH"/>
    <property type="evidence" value="ECO:0007669"/>
    <property type="project" value="TreeGrafter"/>
</dbReference>
<dbReference type="PANTHER" id="PTHR10981:SF0">
    <property type="entry name" value="BATTENIN"/>
    <property type="match status" value="1"/>
</dbReference>
<evidence type="ECO:0000256" key="6">
    <source>
        <dbReference type="ARBA" id="ARBA00022989"/>
    </source>
</evidence>
<feature type="transmembrane region" description="Helical" evidence="8">
    <location>
        <begin position="102"/>
        <end position="121"/>
    </location>
</feature>
<dbReference type="SUPFAM" id="SSF103473">
    <property type="entry name" value="MFS general substrate transporter"/>
    <property type="match status" value="1"/>
</dbReference>
<organism evidence="10 11">
    <name type="scientific">Kwoniella heveanensis BCC8398</name>
    <dbReference type="NCBI Taxonomy" id="1296120"/>
    <lineage>
        <taxon>Eukaryota</taxon>
        <taxon>Fungi</taxon>
        <taxon>Dikarya</taxon>
        <taxon>Basidiomycota</taxon>
        <taxon>Agaricomycotina</taxon>
        <taxon>Tremellomycetes</taxon>
        <taxon>Tremellales</taxon>
        <taxon>Cryptococcaceae</taxon>
        <taxon>Kwoniella</taxon>
    </lineage>
</organism>
<dbReference type="STRING" id="1296120.A0A1B9GXE2"/>
<dbReference type="InterPro" id="IPR003492">
    <property type="entry name" value="Battenin_disease_Cln3"/>
</dbReference>
<dbReference type="PRINTS" id="PR01315">
    <property type="entry name" value="BATTENIN"/>
</dbReference>
<evidence type="ECO:0000256" key="5">
    <source>
        <dbReference type="ARBA" id="ARBA00022970"/>
    </source>
</evidence>
<comment type="caution">
    <text evidence="8">Lacks conserved residue(s) required for the propagation of feature annotation.</text>
</comment>
<evidence type="ECO:0000256" key="2">
    <source>
        <dbReference type="ARBA" id="ARBA00007467"/>
    </source>
</evidence>
<dbReference type="InterPro" id="IPR036259">
    <property type="entry name" value="MFS_trans_sf"/>
</dbReference>
<dbReference type="Pfam" id="PF02487">
    <property type="entry name" value="CLN3"/>
    <property type="match status" value="1"/>
</dbReference>
<evidence type="ECO:0000256" key="8">
    <source>
        <dbReference type="RuleBase" id="RU361113"/>
    </source>
</evidence>
<dbReference type="GO" id="GO:0005774">
    <property type="term" value="C:vacuolar membrane"/>
    <property type="evidence" value="ECO:0007669"/>
    <property type="project" value="UniProtKB-SubCell"/>
</dbReference>
<comment type="subcellular location">
    <subcellularLocation>
        <location evidence="1">Endomembrane system</location>
        <topology evidence="1">Multi-pass membrane protein</topology>
    </subcellularLocation>
    <subcellularLocation>
        <location evidence="8">Vacuole membrane</location>
        <topology evidence="8">Multi-pass membrane protein</topology>
    </subcellularLocation>
</comment>